<evidence type="ECO:0000313" key="3">
    <source>
        <dbReference type="Proteomes" id="UP001281003"/>
    </source>
</evidence>
<gene>
    <name evidence="2" type="ORF">B0T20DRAFT_472133</name>
</gene>
<dbReference type="Proteomes" id="UP001281003">
    <property type="component" value="Unassembled WGS sequence"/>
</dbReference>
<dbReference type="AlphaFoldDB" id="A0AAE0P2J1"/>
<sequence length="287" mass="32408">MANNLWRAVLSPHPQLYDQSKHHSIKADFVYPPPVSLQVDKEYPGVFAIVRLKPRPHTAWKTVKMLMTHVGVHSQNNTFPGGANIMGLQRQFETRQKRQEGKCITLKDEPDALYFIFPGVVYPAYPTNWAPAYADAPANIDQSLLYKVDVQFELYVNNFDNLDEDGNRVEEVPPKEAQKDPRNPELDGYYGGNLGPVRVDVRSEVKVRDEKRKDEFLAPDYEALLKTDRILKIDEICRLAGCSLGQTNTAATCTECILSSTVDPRGDLYLDSELLKKPTSRGDGQGR</sequence>
<evidence type="ECO:0000256" key="1">
    <source>
        <dbReference type="SAM" id="MobiDB-lite"/>
    </source>
</evidence>
<dbReference type="EMBL" id="JAUTDP010000011">
    <property type="protein sequence ID" value="KAK3392283.1"/>
    <property type="molecule type" value="Genomic_DNA"/>
</dbReference>
<evidence type="ECO:0000313" key="2">
    <source>
        <dbReference type="EMBL" id="KAK3392283.1"/>
    </source>
</evidence>
<name>A0AAE0P2J1_SORBR</name>
<protein>
    <submittedName>
        <fullName evidence="2">Uncharacterized protein</fullName>
    </submittedName>
</protein>
<feature type="compositionally biased region" description="Basic and acidic residues" evidence="1">
    <location>
        <begin position="165"/>
        <end position="185"/>
    </location>
</feature>
<comment type="caution">
    <text evidence="2">The sequence shown here is derived from an EMBL/GenBank/DDBJ whole genome shotgun (WGS) entry which is preliminary data.</text>
</comment>
<feature type="region of interest" description="Disordered" evidence="1">
    <location>
        <begin position="165"/>
        <end position="189"/>
    </location>
</feature>
<reference evidence="2" key="2">
    <citation type="submission" date="2023-07" db="EMBL/GenBank/DDBJ databases">
        <authorList>
            <consortium name="Lawrence Berkeley National Laboratory"/>
            <person name="Haridas S."/>
            <person name="Hensen N."/>
            <person name="Bonometti L."/>
            <person name="Westerberg I."/>
            <person name="Brannstrom I.O."/>
            <person name="Guillou S."/>
            <person name="Cros-Aarteil S."/>
            <person name="Calhoun S."/>
            <person name="Kuo A."/>
            <person name="Mondo S."/>
            <person name="Pangilinan J."/>
            <person name="Riley R."/>
            <person name="LaButti K."/>
            <person name="Andreopoulos B."/>
            <person name="Lipzen A."/>
            <person name="Chen C."/>
            <person name="Yanf M."/>
            <person name="Daum C."/>
            <person name="Ng V."/>
            <person name="Clum A."/>
            <person name="Steindorff A."/>
            <person name="Ohm R."/>
            <person name="Martin F."/>
            <person name="Silar P."/>
            <person name="Natvig D."/>
            <person name="Lalanne C."/>
            <person name="Gautier V."/>
            <person name="Ament-velasquez S.L."/>
            <person name="Kruys A."/>
            <person name="Hutchinson M.I."/>
            <person name="Powell A.J."/>
            <person name="Barry K."/>
            <person name="Miller A.N."/>
            <person name="Grigoriev I.V."/>
            <person name="Debuchy R."/>
            <person name="Gladieux P."/>
            <person name="Thoren M.H."/>
            <person name="Johannesson H."/>
        </authorList>
    </citation>
    <scope>NUCLEOTIDE SEQUENCE</scope>
    <source>
        <strain evidence="2">FGSC 1904</strain>
    </source>
</reference>
<accession>A0AAE0P2J1</accession>
<organism evidence="2 3">
    <name type="scientific">Sordaria brevicollis</name>
    <dbReference type="NCBI Taxonomy" id="83679"/>
    <lineage>
        <taxon>Eukaryota</taxon>
        <taxon>Fungi</taxon>
        <taxon>Dikarya</taxon>
        <taxon>Ascomycota</taxon>
        <taxon>Pezizomycotina</taxon>
        <taxon>Sordariomycetes</taxon>
        <taxon>Sordariomycetidae</taxon>
        <taxon>Sordariales</taxon>
        <taxon>Sordariaceae</taxon>
        <taxon>Sordaria</taxon>
    </lineage>
</organism>
<proteinExistence type="predicted"/>
<reference evidence="2" key="1">
    <citation type="journal article" date="2023" name="Mol. Phylogenet. Evol.">
        <title>Genome-scale phylogeny and comparative genomics of the fungal order Sordariales.</title>
        <authorList>
            <person name="Hensen N."/>
            <person name="Bonometti L."/>
            <person name="Westerberg I."/>
            <person name="Brannstrom I.O."/>
            <person name="Guillou S."/>
            <person name="Cros-Aarteil S."/>
            <person name="Calhoun S."/>
            <person name="Haridas S."/>
            <person name="Kuo A."/>
            <person name="Mondo S."/>
            <person name="Pangilinan J."/>
            <person name="Riley R."/>
            <person name="LaButti K."/>
            <person name="Andreopoulos B."/>
            <person name="Lipzen A."/>
            <person name="Chen C."/>
            <person name="Yan M."/>
            <person name="Daum C."/>
            <person name="Ng V."/>
            <person name="Clum A."/>
            <person name="Steindorff A."/>
            <person name="Ohm R.A."/>
            <person name="Martin F."/>
            <person name="Silar P."/>
            <person name="Natvig D.O."/>
            <person name="Lalanne C."/>
            <person name="Gautier V."/>
            <person name="Ament-Velasquez S.L."/>
            <person name="Kruys A."/>
            <person name="Hutchinson M.I."/>
            <person name="Powell A.J."/>
            <person name="Barry K."/>
            <person name="Miller A.N."/>
            <person name="Grigoriev I.V."/>
            <person name="Debuchy R."/>
            <person name="Gladieux P."/>
            <person name="Hiltunen Thoren M."/>
            <person name="Johannesson H."/>
        </authorList>
    </citation>
    <scope>NUCLEOTIDE SEQUENCE</scope>
    <source>
        <strain evidence="2">FGSC 1904</strain>
    </source>
</reference>
<keyword evidence="3" id="KW-1185">Reference proteome</keyword>